<feature type="transmembrane region" description="Helical" evidence="1">
    <location>
        <begin position="49"/>
        <end position="68"/>
    </location>
</feature>
<geneLocation type="plasmid" evidence="2 3">
    <name>pCadTS8_2</name>
</geneLocation>
<keyword evidence="3" id="KW-1185">Reference proteome</keyword>
<keyword evidence="1" id="KW-0812">Transmembrane</keyword>
<keyword evidence="1" id="KW-0472">Membrane</keyword>
<proteinExistence type="predicted"/>
<evidence type="ECO:0000313" key="3">
    <source>
        <dbReference type="Proteomes" id="UP001163726"/>
    </source>
</evidence>
<name>A0ABY7AUB6_9ALTE</name>
<dbReference type="Proteomes" id="UP001163726">
    <property type="component" value="Plasmid pCadTS8_2"/>
</dbReference>
<organism evidence="2 3">
    <name type="scientific">Catenovulum adriaticum</name>
    <dbReference type="NCBI Taxonomy" id="2984846"/>
    <lineage>
        <taxon>Bacteria</taxon>
        <taxon>Pseudomonadati</taxon>
        <taxon>Pseudomonadota</taxon>
        <taxon>Gammaproteobacteria</taxon>
        <taxon>Alteromonadales</taxon>
        <taxon>Alteromonadaceae</taxon>
        <taxon>Catenovulum</taxon>
    </lineage>
</organism>
<dbReference type="RefSeq" id="WP_268077142.1">
    <property type="nucleotide sequence ID" value="NZ_CP109967.1"/>
</dbReference>
<gene>
    <name evidence="2" type="ORF">OLW01_16670</name>
</gene>
<feature type="transmembrane region" description="Helical" evidence="1">
    <location>
        <begin position="16"/>
        <end position="37"/>
    </location>
</feature>
<evidence type="ECO:0000256" key="1">
    <source>
        <dbReference type="SAM" id="Phobius"/>
    </source>
</evidence>
<accession>A0ABY7AUB6</accession>
<protein>
    <submittedName>
        <fullName evidence="2">Uncharacterized protein</fullName>
    </submittedName>
</protein>
<keyword evidence="2" id="KW-0614">Plasmid</keyword>
<dbReference type="EMBL" id="CP109967">
    <property type="protein sequence ID" value="WAJ72372.1"/>
    <property type="molecule type" value="Genomic_DNA"/>
</dbReference>
<evidence type="ECO:0000313" key="2">
    <source>
        <dbReference type="EMBL" id="WAJ72372.1"/>
    </source>
</evidence>
<keyword evidence="1" id="KW-1133">Transmembrane helix</keyword>
<sequence>MDEFISIIQFHTAIPFGYLLFSLLWLGTVVWAIKNIVSNLWARNFRGPKIYIAGSLLIVAVGYAYASIKYSENINMNPFFQESVLVGEWDYGNSKLVLNPDGTAKINLSNSLLTRLNIDNGEGYWRKEGDFNLVLGSNAVNFVSKNGLLRVIQYADKYRLIIEDYEDPDMWDGSLGFKRKIM</sequence>
<reference evidence="2" key="1">
    <citation type="submission" date="2022-10" db="EMBL/GenBank/DDBJ databases">
        <title>Catenovulum adriacola sp. nov. isolated in the Harbour of Susak.</title>
        <authorList>
            <person name="Schoch T."/>
            <person name="Reich S.J."/>
            <person name="Stoeferle S."/>
            <person name="Flaiz M."/>
            <person name="Kazda M."/>
            <person name="Riedel C.U."/>
            <person name="Duerre P."/>
        </authorList>
    </citation>
    <scope>NUCLEOTIDE SEQUENCE</scope>
    <source>
        <strain evidence="2">TS8</strain>
        <plasmid evidence="2">pCadTS8_2</plasmid>
    </source>
</reference>